<name>A0ABN7WRW7_GIGMA</name>
<dbReference type="EMBL" id="CAJVQB010056184">
    <property type="protein sequence ID" value="CAG8837570.1"/>
    <property type="molecule type" value="Genomic_DNA"/>
</dbReference>
<keyword evidence="2" id="KW-1185">Reference proteome</keyword>
<organism evidence="1 2">
    <name type="scientific">Gigaspora margarita</name>
    <dbReference type="NCBI Taxonomy" id="4874"/>
    <lineage>
        <taxon>Eukaryota</taxon>
        <taxon>Fungi</taxon>
        <taxon>Fungi incertae sedis</taxon>
        <taxon>Mucoromycota</taxon>
        <taxon>Glomeromycotina</taxon>
        <taxon>Glomeromycetes</taxon>
        <taxon>Diversisporales</taxon>
        <taxon>Gigasporaceae</taxon>
        <taxon>Gigaspora</taxon>
    </lineage>
</organism>
<reference evidence="1 2" key="1">
    <citation type="submission" date="2021-06" db="EMBL/GenBank/DDBJ databases">
        <authorList>
            <person name="Kallberg Y."/>
            <person name="Tangrot J."/>
            <person name="Rosling A."/>
        </authorList>
    </citation>
    <scope>NUCLEOTIDE SEQUENCE [LARGE SCALE GENOMIC DNA]</scope>
    <source>
        <strain evidence="1 2">120-4 pot B 10/14</strain>
    </source>
</reference>
<dbReference type="Proteomes" id="UP000789901">
    <property type="component" value="Unassembled WGS sequence"/>
</dbReference>
<comment type="caution">
    <text evidence="1">The sequence shown here is derived from an EMBL/GenBank/DDBJ whole genome shotgun (WGS) entry which is preliminary data.</text>
</comment>
<evidence type="ECO:0000313" key="2">
    <source>
        <dbReference type="Proteomes" id="UP000789901"/>
    </source>
</evidence>
<feature type="non-terminal residue" evidence="1">
    <location>
        <position position="1"/>
    </location>
</feature>
<proteinExistence type="predicted"/>
<sequence>KVGFIASFLGPQIKNLKFIEDIKPRENVISTVQRLCAKIEHYKPLVQVSKNDELAELSSISSFRHTVVSDLITNLYNNEKLDKITKESEVDCYICEPIQRKACNPLKW</sequence>
<accession>A0ABN7WRW7</accession>
<protein>
    <submittedName>
        <fullName evidence="1">799_t:CDS:1</fullName>
    </submittedName>
</protein>
<evidence type="ECO:0000313" key="1">
    <source>
        <dbReference type="EMBL" id="CAG8837570.1"/>
    </source>
</evidence>
<gene>
    <name evidence="1" type="ORF">GMARGA_LOCUS33560</name>
</gene>